<sequence>MSLRCKHYFFINTYLHSDDDLLTICDPTLFVKCAISPYYVKWVLVDYSLHVNFISYDVLLNMCYTNDDIKVAHDTYKAFDSHETIILMISKNP</sequence>
<evidence type="ECO:0000313" key="1">
    <source>
        <dbReference type="EMBL" id="KUM48931.1"/>
    </source>
</evidence>
<gene>
    <name evidence="1" type="ORF">ABT39_MTgene4267</name>
</gene>
<comment type="caution">
    <text evidence="1">The sequence shown here is derived from an EMBL/GenBank/DDBJ whole genome shotgun (WGS) entry which is preliminary data.</text>
</comment>
<protein>
    <submittedName>
        <fullName evidence="1">Uncharacterized protein</fullName>
    </submittedName>
</protein>
<organism evidence="1">
    <name type="scientific">Picea glauca</name>
    <name type="common">White spruce</name>
    <name type="synonym">Pinus glauca</name>
    <dbReference type="NCBI Taxonomy" id="3330"/>
    <lineage>
        <taxon>Eukaryota</taxon>
        <taxon>Viridiplantae</taxon>
        <taxon>Streptophyta</taxon>
        <taxon>Embryophyta</taxon>
        <taxon>Tracheophyta</taxon>
        <taxon>Spermatophyta</taxon>
        <taxon>Pinopsida</taxon>
        <taxon>Pinidae</taxon>
        <taxon>Conifers I</taxon>
        <taxon>Pinales</taxon>
        <taxon>Pinaceae</taxon>
        <taxon>Picea</taxon>
    </lineage>
</organism>
<accession>A0A101M0T7</accession>
<reference evidence="1" key="1">
    <citation type="journal article" date="2015" name="Genome Biol. Evol.">
        <title>Organellar Genomes of White Spruce (Picea glauca): Assembly and Annotation.</title>
        <authorList>
            <person name="Jackman S.D."/>
            <person name="Warren R.L."/>
            <person name="Gibb E.A."/>
            <person name="Vandervalk B.P."/>
            <person name="Mohamadi H."/>
            <person name="Chu J."/>
            <person name="Raymond A."/>
            <person name="Pleasance S."/>
            <person name="Coope R."/>
            <person name="Wildung M.R."/>
            <person name="Ritland C.E."/>
            <person name="Bousquet J."/>
            <person name="Jones S.J."/>
            <person name="Bohlmann J."/>
            <person name="Birol I."/>
        </authorList>
    </citation>
    <scope>NUCLEOTIDE SEQUENCE [LARGE SCALE GENOMIC DNA]</scope>
    <source>
        <tissue evidence="1">Flushing bud</tissue>
    </source>
</reference>
<proteinExistence type="predicted"/>
<dbReference type="EMBL" id="LKAM01000004">
    <property type="protein sequence ID" value="KUM48931.1"/>
    <property type="molecule type" value="Genomic_DNA"/>
</dbReference>
<keyword evidence="1" id="KW-0496">Mitochondrion</keyword>
<name>A0A101M0T7_PICGL</name>
<dbReference type="AlphaFoldDB" id="A0A101M0T7"/>
<geneLocation type="mitochondrion" evidence="1"/>